<dbReference type="InterPro" id="IPR001533">
    <property type="entry name" value="Pterin_deHydtase"/>
</dbReference>
<dbReference type="InterPro" id="IPR036428">
    <property type="entry name" value="PCD_sf"/>
</dbReference>
<gene>
    <name evidence="5" type="ORF">J2753_002820</name>
</gene>
<keyword evidence="3 4" id="KW-0456">Lyase</keyword>
<dbReference type="RefSeq" id="WP_209492640.1">
    <property type="nucleotide sequence ID" value="NZ_JAGGLC010000007.1"/>
</dbReference>
<evidence type="ECO:0000256" key="4">
    <source>
        <dbReference type="HAMAP-Rule" id="MF_00434"/>
    </source>
</evidence>
<organism evidence="5 6">
    <name type="scientific">Halolamina salifodinae</name>
    <dbReference type="NCBI Taxonomy" id="1202767"/>
    <lineage>
        <taxon>Archaea</taxon>
        <taxon>Methanobacteriati</taxon>
        <taxon>Methanobacteriota</taxon>
        <taxon>Stenosarchaea group</taxon>
        <taxon>Halobacteria</taxon>
        <taxon>Halobacteriales</taxon>
        <taxon>Haloferacaceae</taxon>
    </lineage>
</organism>
<dbReference type="CDD" id="cd00488">
    <property type="entry name" value="PCD_DCoH"/>
    <property type="match status" value="1"/>
</dbReference>
<dbReference type="HAMAP" id="MF_00434">
    <property type="entry name" value="Pterin_4_alpha"/>
    <property type="match status" value="1"/>
</dbReference>
<dbReference type="Proteomes" id="UP000823736">
    <property type="component" value="Unassembled WGS sequence"/>
</dbReference>
<keyword evidence="6" id="KW-1185">Reference proteome</keyword>
<dbReference type="OrthoDB" id="10495at2157"/>
<name>A0A8T4H592_9EURY</name>
<reference evidence="5" key="1">
    <citation type="submission" date="2021-03" db="EMBL/GenBank/DDBJ databases">
        <title>Genomic Encyclopedia of Type Strains, Phase IV (KMG-IV): sequencing the most valuable type-strain genomes for metagenomic binning, comparative biology and taxonomic classification.</title>
        <authorList>
            <person name="Goeker M."/>
        </authorList>
    </citation>
    <scope>NUCLEOTIDE SEQUENCE</scope>
    <source>
        <strain evidence="5">DSM 26232</strain>
    </source>
</reference>
<dbReference type="AlphaFoldDB" id="A0A8T4H592"/>
<evidence type="ECO:0000313" key="6">
    <source>
        <dbReference type="Proteomes" id="UP000823736"/>
    </source>
</evidence>
<evidence type="ECO:0000256" key="2">
    <source>
        <dbReference type="ARBA" id="ARBA00006472"/>
    </source>
</evidence>
<sequence length="91" mass="10668">MAELLEDDEVERRIPNGWEYDGDEIIRTYEFDDYLTAAQFVSDVAEIAEEEFHHPEITLRYDEVEVRFTTHDAGGVTEKDVRLADYCDGEY</sequence>
<dbReference type="GO" id="GO:0008124">
    <property type="term" value="F:4-alpha-hydroxytetrahydrobiopterin dehydratase activity"/>
    <property type="evidence" value="ECO:0007669"/>
    <property type="project" value="UniProtKB-UniRule"/>
</dbReference>
<comment type="similarity">
    <text evidence="2 4">Belongs to the pterin-4-alpha-carbinolamine dehydratase family.</text>
</comment>
<dbReference type="Pfam" id="PF01329">
    <property type="entry name" value="Pterin_4a"/>
    <property type="match status" value="1"/>
</dbReference>
<dbReference type="Gene3D" id="3.30.1360.20">
    <property type="entry name" value="Transcriptional coactivator/pterin dehydratase"/>
    <property type="match status" value="1"/>
</dbReference>
<evidence type="ECO:0000256" key="1">
    <source>
        <dbReference type="ARBA" id="ARBA00001554"/>
    </source>
</evidence>
<dbReference type="GO" id="GO:0006729">
    <property type="term" value="P:tetrahydrobiopterin biosynthetic process"/>
    <property type="evidence" value="ECO:0007669"/>
    <property type="project" value="InterPro"/>
</dbReference>
<dbReference type="EC" id="4.2.1.96" evidence="4"/>
<dbReference type="EMBL" id="JAGGLC010000007">
    <property type="protein sequence ID" value="MBP1988298.1"/>
    <property type="molecule type" value="Genomic_DNA"/>
</dbReference>
<dbReference type="PANTHER" id="PTHR12599">
    <property type="entry name" value="PTERIN-4-ALPHA-CARBINOLAMINE DEHYDRATASE"/>
    <property type="match status" value="1"/>
</dbReference>
<proteinExistence type="inferred from homology"/>
<evidence type="ECO:0000313" key="5">
    <source>
        <dbReference type="EMBL" id="MBP1988298.1"/>
    </source>
</evidence>
<comment type="catalytic activity">
    <reaction evidence="1 4">
        <text>(4aS,6R)-4a-hydroxy-L-erythro-5,6,7,8-tetrahydrobiopterin = (6R)-L-erythro-6,7-dihydrobiopterin + H2O</text>
        <dbReference type="Rhea" id="RHEA:11920"/>
        <dbReference type="ChEBI" id="CHEBI:15377"/>
        <dbReference type="ChEBI" id="CHEBI:15642"/>
        <dbReference type="ChEBI" id="CHEBI:43120"/>
        <dbReference type="EC" id="4.2.1.96"/>
    </reaction>
</comment>
<evidence type="ECO:0000256" key="3">
    <source>
        <dbReference type="ARBA" id="ARBA00023239"/>
    </source>
</evidence>
<protein>
    <recommendedName>
        <fullName evidence="4">Putative pterin-4-alpha-carbinolamine dehydratase</fullName>
        <shortName evidence="4">PHS</shortName>
        <ecNumber evidence="4">4.2.1.96</ecNumber>
    </recommendedName>
    <alternativeName>
        <fullName evidence="4">4-alpha-hydroxy-tetrahydropterin dehydratase</fullName>
    </alternativeName>
    <alternativeName>
        <fullName evidence="4">Pterin carbinolamine dehydratase</fullName>
        <shortName evidence="4">PCD</shortName>
    </alternativeName>
</protein>
<dbReference type="PANTHER" id="PTHR12599:SF0">
    <property type="entry name" value="PTERIN-4-ALPHA-CARBINOLAMINE DEHYDRATASE"/>
    <property type="match status" value="1"/>
</dbReference>
<dbReference type="SUPFAM" id="SSF55248">
    <property type="entry name" value="PCD-like"/>
    <property type="match status" value="1"/>
</dbReference>
<accession>A0A8T4H592</accession>
<comment type="caution">
    <text evidence="5">The sequence shown here is derived from an EMBL/GenBank/DDBJ whole genome shotgun (WGS) entry which is preliminary data.</text>
</comment>
<dbReference type="NCBIfam" id="NF002017">
    <property type="entry name" value="PRK00823.1-2"/>
    <property type="match status" value="1"/>
</dbReference>